<evidence type="ECO:0000313" key="2">
    <source>
        <dbReference type="EMBL" id="GGZ58474.1"/>
    </source>
</evidence>
<dbReference type="NCBIfam" id="TIGR01409">
    <property type="entry name" value="TAT_signal_seq"/>
    <property type="match status" value="1"/>
</dbReference>
<dbReference type="PANTHER" id="PTHR43737">
    <property type="entry name" value="BLL7424 PROTEIN"/>
    <property type="match status" value="1"/>
</dbReference>
<dbReference type="EMBL" id="BMXY01000001">
    <property type="protein sequence ID" value="GGZ58474.1"/>
    <property type="molecule type" value="Genomic_DNA"/>
</dbReference>
<keyword evidence="3" id="KW-1185">Reference proteome</keyword>
<dbReference type="Proteomes" id="UP000643403">
    <property type="component" value="Unassembled WGS sequence"/>
</dbReference>
<dbReference type="RefSeq" id="WP_189447444.1">
    <property type="nucleotide sequence ID" value="NZ_BMXY01000001.1"/>
</dbReference>
<reference evidence="3" key="1">
    <citation type="journal article" date="2019" name="Int. J. Syst. Evol. Microbiol.">
        <title>The Global Catalogue of Microorganisms (GCM) 10K type strain sequencing project: providing services to taxonomists for standard genome sequencing and annotation.</title>
        <authorList>
            <consortium name="The Broad Institute Genomics Platform"/>
            <consortium name="The Broad Institute Genome Sequencing Center for Infectious Disease"/>
            <person name="Wu L."/>
            <person name="Ma J."/>
        </authorList>
    </citation>
    <scope>NUCLEOTIDE SEQUENCE [LARGE SCALE GENOMIC DNA]</scope>
    <source>
        <strain evidence="3">KCTC 22558</strain>
    </source>
</reference>
<evidence type="ECO:0008006" key="4">
    <source>
        <dbReference type="Google" id="ProtNLM"/>
    </source>
</evidence>
<keyword evidence="1" id="KW-0732">Signal</keyword>
<dbReference type="Pfam" id="PF07394">
    <property type="entry name" value="DUF1501"/>
    <property type="match status" value="1"/>
</dbReference>
<comment type="caution">
    <text evidence="2">The sequence shown here is derived from an EMBL/GenBank/DDBJ whole genome shotgun (WGS) entry which is preliminary data.</text>
</comment>
<dbReference type="InterPro" id="IPR006311">
    <property type="entry name" value="TAT_signal"/>
</dbReference>
<evidence type="ECO:0000256" key="1">
    <source>
        <dbReference type="ARBA" id="ARBA00022729"/>
    </source>
</evidence>
<name>A0ABQ3BVE5_9GAMM</name>
<accession>A0ABQ3BVE5</accession>
<gene>
    <name evidence="2" type="ORF">GCM10008101_10220</name>
</gene>
<proteinExistence type="predicted"/>
<organism evidence="2 3">
    <name type="scientific">Cognatilysobacter xinjiangensis</name>
    <dbReference type="NCBI Taxonomy" id="546892"/>
    <lineage>
        <taxon>Bacteria</taxon>
        <taxon>Pseudomonadati</taxon>
        <taxon>Pseudomonadota</taxon>
        <taxon>Gammaproteobacteria</taxon>
        <taxon>Lysobacterales</taxon>
        <taxon>Lysobacteraceae</taxon>
        <taxon>Cognatilysobacter</taxon>
    </lineage>
</organism>
<dbReference type="PANTHER" id="PTHR43737:SF1">
    <property type="entry name" value="DUF1501 DOMAIN-CONTAINING PROTEIN"/>
    <property type="match status" value="1"/>
</dbReference>
<dbReference type="InterPro" id="IPR019546">
    <property type="entry name" value="TAT_signal_bac_arc"/>
</dbReference>
<protein>
    <recommendedName>
        <fullName evidence="4">Tat (Twin-arginine translocation) pathway signal sequence</fullName>
    </recommendedName>
</protein>
<dbReference type="PROSITE" id="PS51318">
    <property type="entry name" value="TAT"/>
    <property type="match status" value="1"/>
</dbReference>
<evidence type="ECO:0000313" key="3">
    <source>
        <dbReference type="Proteomes" id="UP000643403"/>
    </source>
</evidence>
<dbReference type="InterPro" id="IPR010869">
    <property type="entry name" value="DUF1501"/>
</dbReference>
<sequence length="485" mass="50765">MHMPRITRRQFLKGCSAAAATAAIGPKLLFGPEARAQSAGAFDVVVMLFLRGGMDGLNFVVPIAGDDRTHYETARPSLSVAASGAYGALPLTLSSGAATGFGLHPSATGLRDLWQAGRLAIVHAAGILNSTSRSHFDAQMAIERGLATGTTSGWLARAMERDTGVAGVMPALSAGYNAPTSFAGTSAPIAMDNPVDFTLNHGAWAWQATRADSPAGHVGLNETLNKLWTGDTGLEASGARTDNALRVIARQTYAPVPAGWPTTTIARQLWVIAQSIRFGIGLRYATVDLGGWDTHDGQGTAGSGYHYYQNKIAELSQALAAFQAELEAGGLAGRVTTIVQSEFGRRVKQNSAGGTDHGSANPMLVMGGNVAGRRFYGSWPGLAPATVTAANGDVPVTTDYRRVLSEILVARMGIGDIAGVFPQMPYSPLGLMKGVAASPSAPMAASSSAMSEDELLSMQSAEDIAMEHTLRARGSLREQILRRNL</sequence>